<dbReference type="GO" id="GO:0106408">
    <property type="term" value="F:diadenylate cyclase activity"/>
    <property type="evidence" value="ECO:0007669"/>
    <property type="project" value="UniProtKB-EC"/>
</dbReference>
<dbReference type="InterPro" id="IPR036888">
    <property type="entry name" value="DNA_integrity_DisA_N_sf"/>
</dbReference>
<dbReference type="InterPro" id="IPR003390">
    <property type="entry name" value="DNA_integrity_scan_DisA_N"/>
</dbReference>
<keyword evidence="4" id="KW-0547">Nucleotide-binding</keyword>
<dbReference type="Gene3D" id="3.40.930.10">
    <property type="entry name" value="Mannitol-specific EII, Chain A"/>
    <property type="match status" value="1"/>
</dbReference>
<keyword evidence="2" id="KW-0808">Transferase</keyword>
<comment type="caution">
    <text evidence="8">The sequence shown here is derived from an EMBL/GenBank/DDBJ whole genome shotgun (WGS) entry which is preliminary data.</text>
</comment>
<dbReference type="OrthoDB" id="9775217at2"/>
<dbReference type="PROSITE" id="PS51094">
    <property type="entry name" value="PTS_EIIA_TYPE_2"/>
    <property type="match status" value="1"/>
</dbReference>
<keyword evidence="5" id="KW-0067">ATP-binding</keyword>
<accession>A0A1Y1S425</accession>
<dbReference type="PANTHER" id="PTHR34185">
    <property type="entry name" value="DIADENYLATE CYCLASE"/>
    <property type="match status" value="1"/>
</dbReference>
<reference evidence="8 9" key="1">
    <citation type="submission" date="2017-03" db="EMBL/GenBank/DDBJ databases">
        <title>Draft Genome sequence of Marispirochaeta sp. strain JC444.</title>
        <authorList>
            <person name="Shivani Y."/>
            <person name="Subhash Y."/>
            <person name="Sasikala C."/>
            <person name="Ramana C."/>
        </authorList>
    </citation>
    <scope>NUCLEOTIDE SEQUENCE [LARGE SCALE GENOMIC DNA]</scope>
    <source>
        <strain evidence="8 9">JC444</strain>
    </source>
</reference>
<keyword evidence="9" id="KW-1185">Reference proteome</keyword>
<evidence type="ECO:0000313" key="9">
    <source>
        <dbReference type="Proteomes" id="UP000192343"/>
    </source>
</evidence>
<evidence type="ECO:0008006" key="10">
    <source>
        <dbReference type="Google" id="ProtNLM"/>
    </source>
</evidence>
<evidence type="ECO:0000256" key="3">
    <source>
        <dbReference type="ARBA" id="ARBA00022695"/>
    </source>
</evidence>
<protein>
    <recommendedName>
        <fullName evidence="10">PTS EIIA type-2 domain-containing protein</fullName>
    </recommendedName>
</protein>
<feature type="domain" description="DAC" evidence="7">
    <location>
        <begin position="285"/>
        <end position="442"/>
    </location>
</feature>
<feature type="domain" description="PTS EIIA type-2" evidence="6">
    <location>
        <begin position="6"/>
        <end position="149"/>
    </location>
</feature>
<evidence type="ECO:0000313" key="8">
    <source>
        <dbReference type="EMBL" id="ORC38416.1"/>
    </source>
</evidence>
<dbReference type="PROSITE" id="PS51794">
    <property type="entry name" value="DAC"/>
    <property type="match status" value="1"/>
</dbReference>
<dbReference type="PANTHER" id="PTHR34185:SF1">
    <property type="entry name" value="DIADENYLATE CYCLASE"/>
    <property type="match status" value="1"/>
</dbReference>
<evidence type="ECO:0000256" key="2">
    <source>
        <dbReference type="ARBA" id="ARBA00022679"/>
    </source>
</evidence>
<dbReference type="STRING" id="1963862.B4O97_01265"/>
<proteinExistence type="inferred from homology"/>
<name>A0A1Y1S425_9SPIO</name>
<evidence type="ECO:0000256" key="1">
    <source>
        <dbReference type="ARBA" id="ARBA00000877"/>
    </source>
</evidence>
<dbReference type="Proteomes" id="UP000192343">
    <property type="component" value="Unassembled WGS sequence"/>
</dbReference>
<dbReference type="GO" id="GO:0004016">
    <property type="term" value="F:adenylate cyclase activity"/>
    <property type="evidence" value="ECO:0007669"/>
    <property type="project" value="TreeGrafter"/>
</dbReference>
<dbReference type="InterPro" id="IPR014499">
    <property type="entry name" value="DAC_DacZ"/>
</dbReference>
<evidence type="ECO:0000256" key="4">
    <source>
        <dbReference type="ARBA" id="ARBA00022741"/>
    </source>
</evidence>
<dbReference type="GO" id="GO:0005524">
    <property type="term" value="F:ATP binding"/>
    <property type="evidence" value="ECO:0007669"/>
    <property type="project" value="UniProtKB-KW"/>
</dbReference>
<dbReference type="Pfam" id="PF00359">
    <property type="entry name" value="PTS_EIIA_2"/>
    <property type="match status" value="1"/>
</dbReference>
<dbReference type="SUPFAM" id="SSF143597">
    <property type="entry name" value="YojJ-like"/>
    <property type="match status" value="1"/>
</dbReference>
<dbReference type="Pfam" id="PF02457">
    <property type="entry name" value="DAC"/>
    <property type="match status" value="1"/>
</dbReference>
<dbReference type="CDD" id="cd00211">
    <property type="entry name" value="PTS_IIA_fru"/>
    <property type="match status" value="1"/>
</dbReference>
<keyword evidence="3" id="KW-0548">Nucleotidyltransferase</keyword>
<dbReference type="HAMAP" id="MF_00840">
    <property type="entry name" value="DacZ"/>
    <property type="match status" value="1"/>
</dbReference>
<dbReference type="RefSeq" id="WP_083047521.1">
    <property type="nucleotide sequence ID" value="NZ_MWQY01000001.1"/>
</dbReference>
<dbReference type="InterPro" id="IPR050338">
    <property type="entry name" value="DisA"/>
</dbReference>
<organism evidence="8 9">
    <name type="scientific">Marispirochaeta aestuarii</name>
    <dbReference type="NCBI Taxonomy" id="1963862"/>
    <lineage>
        <taxon>Bacteria</taxon>
        <taxon>Pseudomonadati</taxon>
        <taxon>Spirochaetota</taxon>
        <taxon>Spirochaetia</taxon>
        <taxon>Spirochaetales</taxon>
        <taxon>Spirochaetaceae</taxon>
        <taxon>Marispirochaeta</taxon>
    </lineage>
</organism>
<evidence type="ECO:0000259" key="7">
    <source>
        <dbReference type="PROSITE" id="PS51794"/>
    </source>
</evidence>
<dbReference type="InterPro" id="IPR002178">
    <property type="entry name" value="PTS_EIIA_type-2_dom"/>
</dbReference>
<dbReference type="EMBL" id="MWQY01000001">
    <property type="protein sequence ID" value="ORC38416.1"/>
    <property type="molecule type" value="Genomic_DNA"/>
</dbReference>
<gene>
    <name evidence="8" type="ORF">B4O97_01265</name>
</gene>
<dbReference type="SUPFAM" id="SSF55804">
    <property type="entry name" value="Phoshotransferase/anion transport protein"/>
    <property type="match status" value="1"/>
</dbReference>
<dbReference type="Gene3D" id="3.40.1700.10">
    <property type="entry name" value="DNA integrity scanning protein, DisA, N-terminal domain"/>
    <property type="match status" value="1"/>
</dbReference>
<sequence>MTIFSRMLTEGSVFIYPAGQGVSKDEVIRRLCRAVAADLGGMDAAQVESLVQKREASLSTRLSPLLAVPHAVIPHSKDNRMAVAVIPDGLDWDSDRDNPVRLVMLLAGGREKHLKLLSEMAAVLQNEELLDRLISALNAAELISILRQPEETRGNIYHDRLGISSLIFNEAVRIRNSIDSARLLLHADAIEDDEFIESLVEGTDAIIVTSREGRFDSRLTDGNSPIVMPFKGVKRSAHVQFTLMYLLSRKVLSQTDIIVNVFGQPGSGFLDSLRLTRLEDAEIPFSSATEGFPEDLEISTFTRVLQVATQIALEGREGKPVGTLFVVGDYDGVVQYTRQMIANPFHGYPREDRNILDPSIEETVKEFARIDGAFIINGDGTIESAGTYLSGQPTAEEMHSGLGARHAAAQGISAVSSALAVAISESTRKISVFKSGRLIMEL</sequence>
<evidence type="ECO:0000256" key="5">
    <source>
        <dbReference type="ARBA" id="ARBA00022840"/>
    </source>
</evidence>
<dbReference type="InterPro" id="IPR016152">
    <property type="entry name" value="PTrfase/Anion_transptr"/>
</dbReference>
<evidence type="ECO:0000259" key="6">
    <source>
        <dbReference type="PROSITE" id="PS51094"/>
    </source>
</evidence>
<comment type="catalytic activity">
    <reaction evidence="1">
        <text>2 ATP = 3',3'-c-di-AMP + 2 diphosphate</text>
        <dbReference type="Rhea" id="RHEA:35655"/>
        <dbReference type="ChEBI" id="CHEBI:30616"/>
        <dbReference type="ChEBI" id="CHEBI:33019"/>
        <dbReference type="ChEBI" id="CHEBI:71500"/>
        <dbReference type="EC" id="2.7.7.85"/>
    </reaction>
</comment>
<dbReference type="AlphaFoldDB" id="A0A1Y1S425"/>